<dbReference type="Proteomes" id="UP000070248">
    <property type="component" value="Unassembled WGS sequence"/>
</dbReference>
<protein>
    <submittedName>
        <fullName evidence="1">Uncharacterized protein</fullName>
    </submittedName>
</protein>
<comment type="caution">
    <text evidence="1">The sequence shown here is derived from an EMBL/GenBank/DDBJ whole genome shotgun (WGS) entry which is preliminary data.</text>
</comment>
<reference evidence="1 2" key="1">
    <citation type="journal article" date="2016" name="Sci. Rep.">
        <title>Metabolic traits of an uncultured archaeal lineage -MSBL1- from brine pools of the Red Sea.</title>
        <authorList>
            <person name="Mwirichia R."/>
            <person name="Alam I."/>
            <person name="Rashid M."/>
            <person name="Vinu M."/>
            <person name="Ba-Alawi W."/>
            <person name="Anthony Kamau A."/>
            <person name="Kamanda Ngugi D."/>
            <person name="Goker M."/>
            <person name="Klenk H.P."/>
            <person name="Bajic V."/>
            <person name="Stingl U."/>
        </authorList>
    </citation>
    <scope>NUCLEOTIDE SEQUENCE [LARGE SCALE GENOMIC DNA]</scope>
    <source>
        <strain evidence="1">SCGC-AAA385M02</strain>
    </source>
</reference>
<proteinExistence type="predicted"/>
<dbReference type="EMBL" id="LHYL01000016">
    <property type="protein sequence ID" value="KXB08467.1"/>
    <property type="molecule type" value="Genomic_DNA"/>
</dbReference>
<dbReference type="AlphaFoldDB" id="A0A133VPW6"/>
<organism evidence="1 2">
    <name type="scientific">candidate division MSBL1 archaeon SCGC-AAA385M02</name>
    <dbReference type="NCBI Taxonomy" id="1698287"/>
    <lineage>
        <taxon>Archaea</taxon>
        <taxon>Methanobacteriati</taxon>
        <taxon>Methanobacteriota</taxon>
        <taxon>candidate division MSBL1</taxon>
    </lineage>
</organism>
<sequence length="63" mass="7280">MVFVRSNPMNKQERVERIKGIIHNTREWQALHLEVQAEILRGVKKGLATALSEEVVLKDEVKN</sequence>
<gene>
    <name evidence="1" type="ORF">AKJ59_00870</name>
</gene>
<accession>A0A133VPW6</accession>
<keyword evidence="2" id="KW-1185">Reference proteome</keyword>
<evidence type="ECO:0000313" key="2">
    <source>
        <dbReference type="Proteomes" id="UP000070248"/>
    </source>
</evidence>
<name>A0A133VPW6_9EURY</name>
<evidence type="ECO:0000313" key="1">
    <source>
        <dbReference type="EMBL" id="KXB08467.1"/>
    </source>
</evidence>